<dbReference type="PRINTS" id="PR00039">
    <property type="entry name" value="HTHLYSR"/>
</dbReference>
<evidence type="ECO:0000256" key="4">
    <source>
        <dbReference type="ARBA" id="ARBA00023163"/>
    </source>
</evidence>
<dbReference type="InterPro" id="IPR000847">
    <property type="entry name" value="LysR_HTH_N"/>
</dbReference>
<dbReference type="PANTHER" id="PTHR30118">
    <property type="entry name" value="HTH-TYPE TRANSCRIPTIONAL REGULATOR LEUO-RELATED"/>
    <property type="match status" value="1"/>
</dbReference>
<dbReference type="GO" id="GO:0003677">
    <property type="term" value="F:DNA binding"/>
    <property type="evidence" value="ECO:0007669"/>
    <property type="project" value="UniProtKB-KW"/>
</dbReference>
<comment type="caution">
    <text evidence="6">The sequence shown here is derived from an EMBL/GenBank/DDBJ whole genome shotgun (WGS) entry which is preliminary data.</text>
</comment>
<gene>
    <name evidence="6" type="ORF">ESZ36_16310</name>
</gene>
<dbReference type="InterPro" id="IPR036390">
    <property type="entry name" value="WH_DNA-bd_sf"/>
</dbReference>
<dbReference type="Gene3D" id="1.10.10.10">
    <property type="entry name" value="Winged helix-like DNA-binding domain superfamily/Winged helix DNA-binding domain"/>
    <property type="match status" value="1"/>
</dbReference>
<evidence type="ECO:0000259" key="5">
    <source>
        <dbReference type="PROSITE" id="PS50931"/>
    </source>
</evidence>
<dbReference type="InterPro" id="IPR036388">
    <property type="entry name" value="WH-like_DNA-bd_sf"/>
</dbReference>
<dbReference type="Gene3D" id="3.40.190.10">
    <property type="entry name" value="Periplasmic binding protein-like II"/>
    <property type="match status" value="2"/>
</dbReference>
<keyword evidence="2" id="KW-0805">Transcription regulation</keyword>
<dbReference type="PROSITE" id="PS50931">
    <property type="entry name" value="HTH_LYSR"/>
    <property type="match status" value="1"/>
</dbReference>
<organism evidence="6 7">
    <name type="scientific">Colwellia demingiae</name>
    <dbReference type="NCBI Taxonomy" id="89401"/>
    <lineage>
        <taxon>Bacteria</taxon>
        <taxon>Pseudomonadati</taxon>
        <taxon>Pseudomonadota</taxon>
        <taxon>Gammaproteobacteria</taxon>
        <taxon>Alteromonadales</taxon>
        <taxon>Colwelliaceae</taxon>
        <taxon>Colwellia</taxon>
    </lineage>
</organism>
<proteinExistence type="inferred from homology"/>
<dbReference type="Pfam" id="PF00126">
    <property type="entry name" value="HTH_1"/>
    <property type="match status" value="1"/>
</dbReference>
<dbReference type="EMBL" id="VOLT01000009">
    <property type="protein sequence ID" value="TWX65874.1"/>
    <property type="molecule type" value="Genomic_DNA"/>
</dbReference>
<dbReference type="Proteomes" id="UP000321822">
    <property type="component" value="Unassembled WGS sequence"/>
</dbReference>
<dbReference type="GO" id="GO:0003700">
    <property type="term" value="F:DNA-binding transcription factor activity"/>
    <property type="evidence" value="ECO:0007669"/>
    <property type="project" value="InterPro"/>
</dbReference>
<dbReference type="PANTHER" id="PTHR30118:SF15">
    <property type="entry name" value="TRANSCRIPTIONAL REGULATORY PROTEIN"/>
    <property type="match status" value="1"/>
</dbReference>
<dbReference type="InterPro" id="IPR050389">
    <property type="entry name" value="LysR-type_TF"/>
</dbReference>
<keyword evidence="7" id="KW-1185">Reference proteome</keyword>
<protein>
    <submittedName>
        <fullName evidence="6">LysR family transcriptional regulator</fullName>
    </submittedName>
</protein>
<dbReference type="OrthoDB" id="6621790at2"/>
<dbReference type="SUPFAM" id="SSF46785">
    <property type="entry name" value="Winged helix' DNA-binding domain"/>
    <property type="match status" value="1"/>
</dbReference>
<dbReference type="Pfam" id="PF03466">
    <property type="entry name" value="LysR_substrate"/>
    <property type="match status" value="1"/>
</dbReference>
<dbReference type="AlphaFoldDB" id="A0A5C6QA06"/>
<evidence type="ECO:0000313" key="6">
    <source>
        <dbReference type="EMBL" id="TWX65874.1"/>
    </source>
</evidence>
<feature type="domain" description="HTH lysR-type" evidence="5">
    <location>
        <begin position="20"/>
        <end position="77"/>
    </location>
</feature>
<evidence type="ECO:0000256" key="3">
    <source>
        <dbReference type="ARBA" id="ARBA00023125"/>
    </source>
</evidence>
<accession>A0A5C6QA06</accession>
<keyword evidence="3" id="KW-0238">DNA-binding</keyword>
<evidence type="ECO:0000256" key="2">
    <source>
        <dbReference type="ARBA" id="ARBA00023015"/>
    </source>
</evidence>
<keyword evidence="4" id="KW-0804">Transcription</keyword>
<name>A0A5C6QA06_9GAMM</name>
<evidence type="ECO:0000313" key="7">
    <source>
        <dbReference type="Proteomes" id="UP000321822"/>
    </source>
</evidence>
<comment type="similarity">
    <text evidence="1">Belongs to the LysR transcriptional regulatory family.</text>
</comment>
<sequence length="330" mass="38018">MNNITPRHIMNKTEQQLSRIDLNLLVALSVLLKERSVTKAAEALYITQPAMSRTLQRLRELFDDPLFIRISHGLVPTVKGELLANKLPLLIKDIKLLIEDEPFEAKRCQQEFSISVPAITSQALVLPFIKYITEQAPNIQISELSADREPFTGLENGDYDFSIHILKSPDPHFNSHRIASVSTAIFAAKNHPLLQKKNRTIEQCLAYDFVDLAMNNEKNIPHNMPIDQILRDKKLQRSIVLRSGQLSTLTDMVKKSDRLLAGPNILMNCEDWTEHFSPVYIFNQQPEHVTDVYLITHQRIALSEEHQWFKNEFLNYHKMLSFDDNQNDVP</sequence>
<dbReference type="InterPro" id="IPR005119">
    <property type="entry name" value="LysR_subst-bd"/>
</dbReference>
<evidence type="ECO:0000256" key="1">
    <source>
        <dbReference type="ARBA" id="ARBA00009437"/>
    </source>
</evidence>
<reference evidence="6 7" key="1">
    <citation type="submission" date="2019-07" db="EMBL/GenBank/DDBJ databases">
        <title>Genomes of sea-ice associated Colwellia species.</title>
        <authorList>
            <person name="Bowman J.P."/>
        </authorList>
    </citation>
    <scope>NUCLEOTIDE SEQUENCE [LARGE SCALE GENOMIC DNA]</scope>
    <source>
        <strain evidence="6 7">ACAM 459</strain>
    </source>
</reference>
<dbReference type="SUPFAM" id="SSF53850">
    <property type="entry name" value="Periplasmic binding protein-like II"/>
    <property type="match status" value="1"/>
</dbReference>